<dbReference type="Pfam" id="PF07727">
    <property type="entry name" value="RVT_2"/>
    <property type="match status" value="1"/>
</dbReference>
<keyword evidence="3" id="KW-1185">Reference proteome</keyword>
<dbReference type="STRING" id="27349.A0A0L6UNM6"/>
<feature type="non-terminal residue" evidence="2">
    <location>
        <position position="1"/>
    </location>
</feature>
<feature type="domain" description="Reverse transcriptase Ty1/copia-type" evidence="1">
    <location>
        <begin position="42"/>
        <end position="132"/>
    </location>
</feature>
<evidence type="ECO:0000259" key="1">
    <source>
        <dbReference type="Pfam" id="PF07727"/>
    </source>
</evidence>
<dbReference type="InterPro" id="IPR013103">
    <property type="entry name" value="RVT_2"/>
</dbReference>
<proteinExistence type="predicted"/>
<gene>
    <name evidence="2" type="ORF">VP01_4757g1</name>
</gene>
<accession>A0A0L6UNM6</accession>
<dbReference type="Proteomes" id="UP000037035">
    <property type="component" value="Unassembled WGS sequence"/>
</dbReference>
<dbReference type="VEuPathDB" id="FungiDB:VP01_4757g1"/>
<evidence type="ECO:0000313" key="3">
    <source>
        <dbReference type="Proteomes" id="UP000037035"/>
    </source>
</evidence>
<evidence type="ECO:0000313" key="2">
    <source>
        <dbReference type="EMBL" id="KNZ49832.1"/>
    </source>
</evidence>
<protein>
    <recommendedName>
        <fullName evidence="1">Reverse transcriptase Ty1/copia-type domain-containing protein</fullName>
    </recommendedName>
</protein>
<dbReference type="AlphaFoldDB" id="A0A0L6UNM6"/>
<dbReference type="EMBL" id="LAVV01009897">
    <property type="protein sequence ID" value="KNZ49832.1"/>
    <property type="molecule type" value="Genomic_DNA"/>
</dbReference>
<reference evidence="2 3" key="1">
    <citation type="submission" date="2015-08" db="EMBL/GenBank/DDBJ databases">
        <title>Next Generation Sequencing and Analysis of the Genome of Puccinia sorghi L Schw, the Causal Agent of Maize Common Rust.</title>
        <authorList>
            <person name="Rochi L."/>
            <person name="Burguener G."/>
            <person name="Darino M."/>
            <person name="Turjanski A."/>
            <person name="Kreff E."/>
            <person name="Dieguez M.J."/>
            <person name="Sacco F."/>
        </authorList>
    </citation>
    <scope>NUCLEOTIDE SEQUENCE [LARGE SCALE GENOMIC DNA]</scope>
    <source>
        <strain evidence="2 3">RO10H11247</strain>
    </source>
</reference>
<dbReference type="OrthoDB" id="3059190at2759"/>
<sequence>FCAVPRGLPEEPPALPELWRKLENIEGHDVWEDQHGEPKSHLKTVWIFKTKPSTLSLAELKKARLCIQGFLQIPGHDFEYTFAPTGKFTSLLIMLLFAIDKKLPIQKFNVKSAFLFAPLKEEIYIKTPEGSKRN</sequence>
<organism evidence="2 3">
    <name type="scientific">Puccinia sorghi</name>
    <dbReference type="NCBI Taxonomy" id="27349"/>
    <lineage>
        <taxon>Eukaryota</taxon>
        <taxon>Fungi</taxon>
        <taxon>Dikarya</taxon>
        <taxon>Basidiomycota</taxon>
        <taxon>Pucciniomycotina</taxon>
        <taxon>Pucciniomycetes</taxon>
        <taxon>Pucciniales</taxon>
        <taxon>Pucciniaceae</taxon>
        <taxon>Puccinia</taxon>
    </lineage>
</organism>
<name>A0A0L6UNM6_9BASI</name>
<comment type="caution">
    <text evidence="2">The sequence shown here is derived from an EMBL/GenBank/DDBJ whole genome shotgun (WGS) entry which is preliminary data.</text>
</comment>